<dbReference type="InterPro" id="IPR012259">
    <property type="entry name" value="DHFR"/>
</dbReference>
<dbReference type="PROSITE" id="PS00075">
    <property type="entry name" value="DHFR_1"/>
    <property type="match status" value="1"/>
</dbReference>
<dbReference type="InterPro" id="IPR024072">
    <property type="entry name" value="DHFR-like_dom_sf"/>
</dbReference>
<dbReference type="Pfam" id="PF00186">
    <property type="entry name" value="DHFR_1"/>
    <property type="match status" value="1"/>
</dbReference>
<dbReference type="AlphaFoldDB" id="A0A8J3ALC4"/>
<dbReference type="Gene3D" id="3.40.430.10">
    <property type="entry name" value="Dihydrofolate Reductase, subunit A"/>
    <property type="match status" value="1"/>
</dbReference>
<gene>
    <name evidence="11" type="primary">dfrA</name>
    <name evidence="11" type="ORF">GCM10007380_12990</name>
</gene>
<dbReference type="GO" id="GO:0006730">
    <property type="term" value="P:one-carbon metabolic process"/>
    <property type="evidence" value="ECO:0007669"/>
    <property type="project" value="UniProtKB-KW"/>
</dbReference>
<evidence type="ECO:0000256" key="6">
    <source>
        <dbReference type="ARBA" id="ARBA00023002"/>
    </source>
</evidence>
<keyword evidence="12" id="KW-1185">Reference proteome</keyword>
<keyword evidence="6 8" id="KW-0560">Oxidoreductase</keyword>
<dbReference type="UniPathway" id="UPA00077">
    <property type="reaction ID" value="UER00158"/>
</dbReference>
<evidence type="ECO:0000256" key="5">
    <source>
        <dbReference type="ARBA" id="ARBA00022857"/>
    </source>
</evidence>
<dbReference type="FunFam" id="3.40.430.10:FF:000001">
    <property type="entry name" value="Dihydrofolate reductase"/>
    <property type="match status" value="1"/>
</dbReference>
<organism evidence="11 12">
    <name type="scientific">Gottfriedia solisilvae</name>
    <dbReference type="NCBI Taxonomy" id="1516104"/>
    <lineage>
        <taxon>Bacteria</taxon>
        <taxon>Bacillati</taxon>
        <taxon>Bacillota</taxon>
        <taxon>Bacilli</taxon>
        <taxon>Bacillales</taxon>
        <taxon>Bacillaceae</taxon>
        <taxon>Gottfriedia</taxon>
    </lineage>
</organism>
<evidence type="ECO:0000313" key="12">
    <source>
        <dbReference type="Proteomes" id="UP000626244"/>
    </source>
</evidence>
<dbReference type="PROSITE" id="PS51330">
    <property type="entry name" value="DHFR_2"/>
    <property type="match status" value="1"/>
</dbReference>
<evidence type="ECO:0000256" key="9">
    <source>
        <dbReference type="RuleBase" id="RU004474"/>
    </source>
</evidence>
<comment type="function">
    <text evidence="7 8">Key enzyme in folate metabolism. Catalyzes an essential reaction for de novo glycine and purine synthesis, and for DNA precursor synthesis.</text>
</comment>
<evidence type="ECO:0000259" key="10">
    <source>
        <dbReference type="PROSITE" id="PS51330"/>
    </source>
</evidence>
<accession>A0A8J3ALC4</accession>
<sequence>MIAAIVAMSEGNVIGIHNDLPWHLPQELKYFKQITTGHTIIMGRKTYESIGRPLPNRKNVVVTRQPDYAVEGVTVINNLEEYLNEHKEEVLFVIGGAELFKMAFPYFDTLYITEIHHHFEGDTFFPEFNRNEWIIKSRSEEQIDEKSKIKFTYFVYKKLLTS</sequence>
<reference evidence="12" key="1">
    <citation type="journal article" date="2019" name="Int. J. Syst. Evol. Microbiol.">
        <title>The Global Catalogue of Microorganisms (GCM) 10K type strain sequencing project: providing services to taxonomists for standard genome sequencing and annotation.</title>
        <authorList>
            <consortium name="The Broad Institute Genomics Platform"/>
            <consortium name="The Broad Institute Genome Sequencing Center for Infectious Disease"/>
            <person name="Wu L."/>
            <person name="Ma J."/>
        </authorList>
    </citation>
    <scope>NUCLEOTIDE SEQUENCE [LARGE SCALE GENOMIC DNA]</scope>
    <source>
        <strain evidence="12">CGMCC 1.14993</strain>
    </source>
</reference>
<evidence type="ECO:0000256" key="3">
    <source>
        <dbReference type="ARBA" id="ARBA00012856"/>
    </source>
</evidence>
<dbReference type="GO" id="GO:0046654">
    <property type="term" value="P:tetrahydrofolate biosynthetic process"/>
    <property type="evidence" value="ECO:0007669"/>
    <property type="project" value="UniProtKB-UniPathway"/>
</dbReference>
<dbReference type="InterPro" id="IPR017925">
    <property type="entry name" value="DHFR_CS"/>
</dbReference>
<proteinExistence type="inferred from homology"/>
<dbReference type="PANTHER" id="PTHR48069:SF3">
    <property type="entry name" value="DIHYDROFOLATE REDUCTASE"/>
    <property type="match status" value="1"/>
</dbReference>
<dbReference type="GO" id="GO:0046655">
    <property type="term" value="P:folic acid metabolic process"/>
    <property type="evidence" value="ECO:0007669"/>
    <property type="project" value="TreeGrafter"/>
</dbReference>
<feature type="domain" description="DHFR" evidence="10">
    <location>
        <begin position="1"/>
        <end position="158"/>
    </location>
</feature>
<comment type="caution">
    <text evidence="11">The sequence shown here is derived from an EMBL/GenBank/DDBJ whole genome shotgun (WGS) entry which is preliminary data.</text>
</comment>
<dbReference type="EMBL" id="BMHB01000001">
    <property type="protein sequence ID" value="GGI12453.1"/>
    <property type="molecule type" value="Genomic_DNA"/>
</dbReference>
<evidence type="ECO:0000256" key="2">
    <source>
        <dbReference type="ARBA" id="ARBA00009539"/>
    </source>
</evidence>
<evidence type="ECO:0000256" key="8">
    <source>
        <dbReference type="PIRNR" id="PIRNR000194"/>
    </source>
</evidence>
<name>A0A8J3ALC4_9BACI</name>
<dbReference type="GO" id="GO:0046452">
    <property type="term" value="P:dihydrofolate metabolic process"/>
    <property type="evidence" value="ECO:0007669"/>
    <property type="project" value="TreeGrafter"/>
</dbReference>
<dbReference type="OrthoDB" id="9804315at2"/>
<dbReference type="PRINTS" id="PR00070">
    <property type="entry name" value="DHFR"/>
</dbReference>
<comment type="similarity">
    <text evidence="2 8 9">Belongs to the dihydrofolate reductase family.</text>
</comment>
<evidence type="ECO:0000256" key="4">
    <source>
        <dbReference type="ARBA" id="ARBA00022563"/>
    </source>
</evidence>
<comment type="catalytic activity">
    <reaction evidence="8">
        <text>(6S)-5,6,7,8-tetrahydrofolate + NADP(+) = 7,8-dihydrofolate + NADPH + H(+)</text>
        <dbReference type="Rhea" id="RHEA:15009"/>
        <dbReference type="ChEBI" id="CHEBI:15378"/>
        <dbReference type="ChEBI" id="CHEBI:57451"/>
        <dbReference type="ChEBI" id="CHEBI:57453"/>
        <dbReference type="ChEBI" id="CHEBI:57783"/>
        <dbReference type="ChEBI" id="CHEBI:58349"/>
        <dbReference type="EC" id="1.5.1.3"/>
    </reaction>
</comment>
<protein>
    <recommendedName>
        <fullName evidence="3 8">Dihydrofolate reductase</fullName>
        <ecNumber evidence="3 8">1.5.1.3</ecNumber>
    </recommendedName>
</protein>
<dbReference type="GO" id="GO:0070401">
    <property type="term" value="F:NADP+ binding"/>
    <property type="evidence" value="ECO:0007669"/>
    <property type="project" value="UniProtKB-ARBA"/>
</dbReference>
<evidence type="ECO:0000256" key="7">
    <source>
        <dbReference type="ARBA" id="ARBA00025067"/>
    </source>
</evidence>
<dbReference type="RefSeq" id="WP_087999504.1">
    <property type="nucleotide sequence ID" value="NZ_BMHB01000001.1"/>
</dbReference>
<evidence type="ECO:0000313" key="11">
    <source>
        <dbReference type="EMBL" id="GGI12453.1"/>
    </source>
</evidence>
<keyword evidence="4 8" id="KW-0554">One-carbon metabolism</keyword>
<dbReference type="InterPro" id="IPR001796">
    <property type="entry name" value="DHFR_dom"/>
</dbReference>
<dbReference type="EC" id="1.5.1.3" evidence="3 8"/>
<dbReference type="PIRSF" id="PIRSF000194">
    <property type="entry name" value="DHFR"/>
    <property type="match status" value="1"/>
</dbReference>
<dbReference type="SUPFAM" id="SSF53597">
    <property type="entry name" value="Dihydrofolate reductase-like"/>
    <property type="match status" value="1"/>
</dbReference>
<dbReference type="Proteomes" id="UP000626244">
    <property type="component" value="Unassembled WGS sequence"/>
</dbReference>
<dbReference type="GO" id="GO:0004146">
    <property type="term" value="F:dihydrofolate reductase activity"/>
    <property type="evidence" value="ECO:0007669"/>
    <property type="project" value="UniProtKB-EC"/>
</dbReference>
<comment type="pathway">
    <text evidence="1 8">Cofactor biosynthesis; tetrahydrofolate biosynthesis; 5,6,7,8-tetrahydrofolate from 7,8-dihydrofolate: step 1/1.</text>
</comment>
<dbReference type="CDD" id="cd00209">
    <property type="entry name" value="DHFR"/>
    <property type="match status" value="1"/>
</dbReference>
<keyword evidence="5 8" id="KW-0521">NADP</keyword>
<dbReference type="GO" id="GO:0005829">
    <property type="term" value="C:cytosol"/>
    <property type="evidence" value="ECO:0007669"/>
    <property type="project" value="TreeGrafter"/>
</dbReference>
<dbReference type="PANTHER" id="PTHR48069">
    <property type="entry name" value="DIHYDROFOLATE REDUCTASE"/>
    <property type="match status" value="1"/>
</dbReference>
<evidence type="ECO:0000256" key="1">
    <source>
        <dbReference type="ARBA" id="ARBA00004903"/>
    </source>
</evidence>